<dbReference type="Pfam" id="PF20434">
    <property type="entry name" value="BD-FAE"/>
    <property type="match status" value="1"/>
</dbReference>
<name>A0A2P7QWH5_9SPHN</name>
<dbReference type="SUPFAM" id="SSF53474">
    <property type="entry name" value="alpha/beta-Hydrolases"/>
    <property type="match status" value="1"/>
</dbReference>
<evidence type="ECO:0000256" key="1">
    <source>
        <dbReference type="ARBA" id="ARBA00022801"/>
    </source>
</evidence>
<reference evidence="3 4" key="1">
    <citation type="submission" date="2018-03" db="EMBL/GenBank/DDBJ databases">
        <title>The draft genome of Sphingosinicella sp. GL-C-18.</title>
        <authorList>
            <person name="Liu L."/>
            <person name="Li L."/>
            <person name="Liang L."/>
            <person name="Zhang X."/>
            <person name="Wang T."/>
        </authorList>
    </citation>
    <scope>NUCLEOTIDE SEQUENCE [LARGE SCALE GENOMIC DNA]</scope>
    <source>
        <strain evidence="3 4">GL-C-18</strain>
    </source>
</reference>
<dbReference type="Gene3D" id="3.40.50.1820">
    <property type="entry name" value="alpha/beta hydrolase"/>
    <property type="match status" value="1"/>
</dbReference>
<protein>
    <submittedName>
        <fullName evidence="3">Alpha/beta hydrolase</fullName>
    </submittedName>
</protein>
<dbReference type="GO" id="GO:0016787">
    <property type="term" value="F:hydrolase activity"/>
    <property type="evidence" value="ECO:0007669"/>
    <property type="project" value="UniProtKB-KW"/>
</dbReference>
<dbReference type="OrthoDB" id="9771666at2"/>
<dbReference type="PANTHER" id="PTHR48081:SF13">
    <property type="entry name" value="ALPHA_BETA HYDROLASE"/>
    <property type="match status" value="1"/>
</dbReference>
<dbReference type="PANTHER" id="PTHR48081">
    <property type="entry name" value="AB HYDROLASE SUPERFAMILY PROTEIN C4A8.06C"/>
    <property type="match status" value="1"/>
</dbReference>
<keyword evidence="1 3" id="KW-0378">Hydrolase</keyword>
<proteinExistence type="predicted"/>
<comment type="caution">
    <text evidence="3">The sequence shown here is derived from an EMBL/GenBank/DDBJ whole genome shotgun (WGS) entry which is preliminary data.</text>
</comment>
<dbReference type="Proteomes" id="UP000241167">
    <property type="component" value="Unassembled WGS sequence"/>
</dbReference>
<keyword evidence="4" id="KW-1185">Reference proteome</keyword>
<evidence type="ECO:0000259" key="2">
    <source>
        <dbReference type="Pfam" id="PF20434"/>
    </source>
</evidence>
<accession>A0A2P7QWH5</accession>
<evidence type="ECO:0000313" key="3">
    <source>
        <dbReference type="EMBL" id="PSJ42311.1"/>
    </source>
</evidence>
<gene>
    <name evidence="3" type="ORF">C7I55_07090</name>
</gene>
<dbReference type="InterPro" id="IPR029058">
    <property type="entry name" value="AB_hydrolase_fold"/>
</dbReference>
<dbReference type="InterPro" id="IPR049492">
    <property type="entry name" value="BD-FAE-like_dom"/>
</dbReference>
<organism evidence="3 4">
    <name type="scientific">Allosphingosinicella deserti</name>
    <dbReference type="NCBI Taxonomy" id="2116704"/>
    <lineage>
        <taxon>Bacteria</taxon>
        <taxon>Pseudomonadati</taxon>
        <taxon>Pseudomonadota</taxon>
        <taxon>Alphaproteobacteria</taxon>
        <taxon>Sphingomonadales</taxon>
        <taxon>Sphingomonadaceae</taxon>
        <taxon>Allosphingosinicella</taxon>
    </lineage>
</organism>
<dbReference type="EMBL" id="PXYI01000002">
    <property type="protein sequence ID" value="PSJ42311.1"/>
    <property type="molecule type" value="Genomic_DNA"/>
</dbReference>
<evidence type="ECO:0000313" key="4">
    <source>
        <dbReference type="Proteomes" id="UP000241167"/>
    </source>
</evidence>
<feature type="domain" description="BD-FAE-like" evidence="2">
    <location>
        <begin position="62"/>
        <end position="289"/>
    </location>
</feature>
<sequence>MLALACAAAVPIHAQPRSAPDLTVADAVVEESPPHPIAFSNGATALPGLVYARRPGFRPLTLDLYRPPAQTTPPAGGFPLIVYVHGGAWLGGSPRLAGAIADFPATLAGLAARGYVVASISYRLSAEAKFPAQIDDLRTALRWLRAGASRYRMHPARAAIWGASAGGHLAALAAAGCENGAFDPPQPGAAPERPDKAASACVDTAVIWYGVFDLAAIAAQAGRPMAHRAPDAPEWRLLGCVYPTCLREAVTLASPISHVDAKDPPMLLIAGDSDKIVPSEQSRQMAAALDRAGVRNRLILIPGADHSFIGPTSAQTRKATVSAVEATFAWFDTMLKGKDKARR</sequence>
<dbReference type="InterPro" id="IPR050300">
    <property type="entry name" value="GDXG_lipolytic_enzyme"/>
</dbReference>
<dbReference type="AlphaFoldDB" id="A0A2P7QWH5"/>